<evidence type="ECO:0000256" key="7">
    <source>
        <dbReference type="ARBA" id="ARBA00023172"/>
    </source>
</evidence>
<dbReference type="PROSITE" id="PS51900">
    <property type="entry name" value="CB"/>
    <property type="match status" value="1"/>
</dbReference>
<dbReference type="InterPro" id="IPR011010">
    <property type="entry name" value="DNA_brk_join_enz"/>
</dbReference>
<dbReference type="SUPFAM" id="SSF56349">
    <property type="entry name" value="DNA breaking-rejoining enzymes"/>
    <property type="match status" value="1"/>
</dbReference>
<keyword evidence="3" id="KW-0808">Transferase</keyword>
<keyword evidence="13" id="KW-1185">Reference proteome</keyword>
<keyword evidence="4" id="KW-0378">Hydrolase</keyword>
<dbReference type="EMBL" id="OR367448">
    <property type="protein sequence ID" value="WLW40582.1"/>
    <property type="molecule type" value="Genomic_DNA"/>
</dbReference>
<evidence type="ECO:0000256" key="3">
    <source>
        <dbReference type="ARBA" id="ARBA00022679"/>
    </source>
</evidence>
<evidence type="ECO:0000256" key="5">
    <source>
        <dbReference type="ARBA" id="ARBA00022908"/>
    </source>
</evidence>
<gene>
    <name evidence="12" type="ORF">HIBIKMCM_00015</name>
</gene>
<evidence type="ECO:0000259" key="11">
    <source>
        <dbReference type="PROSITE" id="PS51900"/>
    </source>
</evidence>
<feature type="domain" description="Tyr recombinase" evidence="10">
    <location>
        <begin position="163"/>
        <end position="331"/>
    </location>
</feature>
<evidence type="ECO:0000313" key="13">
    <source>
        <dbReference type="Proteomes" id="UP001182455"/>
    </source>
</evidence>
<dbReference type="Gene3D" id="1.10.443.10">
    <property type="entry name" value="Intergrase catalytic core"/>
    <property type="match status" value="1"/>
</dbReference>
<feature type="domain" description="Core-binding (CB)" evidence="11">
    <location>
        <begin position="64"/>
        <end position="144"/>
    </location>
</feature>
<reference evidence="12" key="1">
    <citation type="submission" date="2023-07" db="EMBL/GenBank/DDBJ databases">
        <title>First report of Ralstonia pseudosolanacearum infecting Boesenbergia rotunda from Thailand.</title>
        <authorList>
            <person name="Carroll S."/>
            <person name="McGreig S."/>
            <person name="Bryning A."/>
            <person name="Vicente J.G."/>
            <person name="Aspin A."/>
        </authorList>
    </citation>
    <scope>NUCLEOTIDE SEQUENCE</scope>
</reference>
<dbReference type="GO" id="GO:0006310">
    <property type="term" value="P:DNA recombination"/>
    <property type="evidence" value="ECO:0007669"/>
    <property type="project" value="UniProtKB-KW"/>
</dbReference>
<protein>
    <recommendedName>
        <fullName evidence="2">Integrase</fullName>
    </recommendedName>
</protein>
<dbReference type="GO" id="GO:0016740">
    <property type="term" value="F:transferase activity"/>
    <property type="evidence" value="ECO:0007669"/>
    <property type="project" value="UniProtKB-KW"/>
</dbReference>
<dbReference type="PROSITE" id="PS51898">
    <property type="entry name" value="TYR_RECOMBINASE"/>
    <property type="match status" value="1"/>
</dbReference>
<dbReference type="Proteomes" id="UP001182455">
    <property type="component" value="Segment"/>
</dbReference>
<dbReference type="InterPro" id="IPR002104">
    <property type="entry name" value="Integrase_catalytic"/>
</dbReference>
<evidence type="ECO:0000256" key="8">
    <source>
        <dbReference type="ARBA" id="ARBA00023195"/>
    </source>
</evidence>
<dbReference type="GO" id="GO:0003677">
    <property type="term" value="F:DNA binding"/>
    <property type="evidence" value="ECO:0007669"/>
    <property type="project" value="UniProtKB-UniRule"/>
</dbReference>
<keyword evidence="8" id="KW-1160">Virus entry into host cell</keyword>
<evidence type="ECO:0000256" key="6">
    <source>
        <dbReference type="ARBA" id="ARBA00023125"/>
    </source>
</evidence>
<name>A0AA50F2T2_9CAUD</name>
<evidence type="ECO:0000256" key="9">
    <source>
        <dbReference type="PROSITE-ProRule" id="PRU01248"/>
    </source>
</evidence>
<evidence type="ECO:0000259" key="10">
    <source>
        <dbReference type="PROSITE" id="PS51898"/>
    </source>
</evidence>
<evidence type="ECO:0000256" key="4">
    <source>
        <dbReference type="ARBA" id="ARBA00022801"/>
    </source>
</evidence>
<keyword evidence="5" id="KW-0229">DNA integration</keyword>
<dbReference type="InterPro" id="IPR044068">
    <property type="entry name" value="CB"/>
</dbReference>
<dbReference type="GO" id="GO:0075713">
    <property type="term" value="P:establishment of integrated proviral latency"/>
    <property type="evidence" value="ECO:0007669"/>
    <property type="project" value="UniProtKB-KW"/>
</dbReference>
<accession>A0AA50F2T2</accession>
<evidence type="ECO:0000256" key="1">
    <source>
        <dbReference type="ARBA" id="ARBA00008857"/>
    </source>
</evidence>
<dbReference type="InterPro" id="IPR050090">
    <property type="entry name" value="Tyrosine_recombinase_XerCD"/>
</dbReference>
<keyword evidence="8" id="KW-1179">Viral genome integration</keyword>
<dbReference type="CDD" id="cd00796">
    <property type="entry name" value="INT_Rci_Hp1_C"/>
    <property type="match status" value="1"/>
</dbReference>
<evidence type="ECO:0000313" key="12">
    <source>
        <dbReference type="EMBL" id="WLW40582.1"/>
    </source>
</evidence>
<dbReference type="InterPro" id="IPR013762">
    <property type="entry name" value="Integrase-like_cat_sf"/>
</dbReference>
<organism evidence="12 13">
    <name type="scientific">Ralstonia phage BOESR1</name>
    <dbReference type="NCBI Taxonomy" id="3034917"/>
    <lineage>
        <taxon>Viruses</taxon>
        <taxon>Duplodnaviria</taxon>
        <taxon>Heunggongvirae</taxon>
        <taxon>Uroviricota</taxon>
        <taxon>Caudoviricetes</taxon>
        <taxon>Autographivirales</taxon>
        <taxon>Autographivirales incertae sedis</taxon>
        <taxon>Boesrvirus</taxon>
        <taxon>Boesrvirus BOESR1</taxon>
    </lineage>
</organism>
<dbReference type="GO" id="GO:0015074">
    <property type="term" value="P:DNA integration"/>
    <property type="evidence" value="ECO:0007669"/>
    <property type="project" value="UniProtKB-KW"/>
</dbReference>
<proteinExistence type="inferred from homology"/>
<keyword evidence="6 9" id="KW-0238">DNA-binding</keyword>
<comment type="similarity">
    <text evidence="1">Belongs to the 'phage' integrase family.</text>
</comment>
<dbReference type="Pfam" id="PF00589">
    <property type="entry name" value="Phage_integrase"/>
    <property type="match status" value="1"/>
</dbReference>
<dbReference type="InterPro" id="IPR010998">
    <property type="entry name" value="Integrase_recombinase_N"/>
</dbReference>
<dbReference type="GO" id="GO:0016787">
    <property type="term" value="F:hydrolase activity"/>
    <property type="evidence" value="ECO:0007669"/>
    <property type="project" value="UniProtKB-KW"/>
</dbReference>
<dbReference type="Gene3D" id="1.10.150.130">
    <property type="match status" value="1"/>
</dbReference>
<dbReference type="PANTHER" id="PTHR30349">
    <property type="entry name" value="PHAGE INTEGRASE-RELATED"/>
    <property type="match status" value="1"/>
</dbReference>
<sequence length="356" mass="40098">MPIYQTGPESFMVSVGSGKKRYREVFKTRKEAEIAEAEEILKRKRGAEGSSGSSAALKEEGKGKTLDDAYKLTYRLHWAGQNSAKTQSINSGAVLKALGEDTLLTDITVEEITEMILEFEEAGNSGATVNKKLSCLSMMFKTAKDQGWITKIPPLTRRKESKHRIRWFDVAEEDRMLTMCDTLGLAALRDYIIVGIDTGFRRGELLNFELRDYTNGLLHLHADGTKTEEARAVPATKRVHDIIARRSNYRVLFPELSIPILRHQWDILKDHMGLTEDRQFVVHTLRHTCASRMVQRGVPLSIVQRYMGHKNINTTLRYAHLAPDSLLQAKAALEMEPPVILGAPPVQTSEPALHDF</sequence>
<dbReference type="GO" id="GO:0044826">
    <property type="term" value="P:viral genome integration into host DNA"/>
    <property type="evidence" value="ECO:0007669"/>
    <property type="project" value="UniProtKB-KW"/>
</dbReference>
<dbReference type="PANTHER" id="PTHR30349:SF64">
    <property type="entry name" value="PROPHAGE INTEGRASE INTD-RELATED"/>
    <property type="match status" value="1"/>
</dbReference>
<keyword evidence="7" id="KW-0233">DNA recombination</keyword>
<evidence type="ECO:0000256" key="2">
    <source>
        <dbReference type="ARBA" id="ARBA00016082"/>
    </source>
</evidence>